<keyword evidence="3" id="KW-1185">Reference proteome</keyword>
<keyword evidence="1" id="KW-1133">Transmembrane helix</keyword>
<dbReference type="Pfam" id="PF19588">
    <property type="entry name" value="SxtJ"/>
    <property type="match status" value="1"/>
</dbReference>
<evidence type="ECO:0000256" key="1">
    <source>
        <dbReference type="SAM" id="Phobius"/>
    </source>
</evidence>
<reference evidence="2 3" key="1">
    <citation type="submission" date="2017-09" db="EMBL/GenBank/DDBJ databases">
        <title>Biodiversity and function of Thalassospira species in the particle-attached aromatic-hydrocarbon-degrading consortia from the surface seawater of the China South Sea.</title>
        <authorList>
            <person name="Dong C."/>
            <person name="Lai Q."/>
            <person name="Shao Z."/>
        </authorList>
    </citation>
    <scope>NUCLEOTIDE SEQUENCE [LARGE SCALE GENOMIC DNA]</scope>
    <source>
        <strain evidence="2 3">139Z-12</strain>
    </source>
</reference>
<sequence>MIAYIQTNIIFGAKPMKNKNSKHSPLDSPTNRSFGLTVGGIFLLIETYRFWQSNIVDIAGVILLTVSLPLLTLGVLYPRILTPLNRGWMKLGLILHKIVNPIVMLLLYIVTICTTGLAMRAFGKDPLNLKFDKDAKTYWIARSPKGPSPETMKNQF</sequence>
<evidence type="ECO:0000313" key="2">
    <source>
        <dbReference type="EMBL" id="PKR57298.1"/>
    </source>
</evidence>
<keyword evidence="1" id="KW-0472">Membrane</keyword>
<dbReference type="EMBL" id="NXGX01000006">
    <property type="protein sequence ID" value="PKR57298.1"/>
    <property type="molecule type" value="Genomic_DNA"/>
</dbReference>
<gene>
    <name evidence="2" type="ORF">COO92_15185</name>
</gene>
<dbReference type="Proteomes" id="UP000233332">
    <property type="component" value="Unassembled WGS sequence"/>
</dbReference>
<feature type="transmembrane region" description="Helical" evidence="1">
    <location>
        <begin position="98"/>
        <end position="123"/>
    </location>
</feature>
<accession>A0A2N3L3C6</accession>
<dbReference type="InterPro" id="IPR045781">
    <property type="entry name" value="SxtJ"/>
</dbReference>
<protein>
    <submittedName>
        <fullName evidence="2">Uncharacterized protein</fullName>
    </submittedName>
</protein>
<comment type="caution">
    <text evidence="2">The sequence shown here is derived from an EMBL/GenBank/DDBJ whole genome shotgun (WGS) entry which is preliminary data.</text>
</comment>
<dbReference type="AlphaFoldDB" id="A0A2N3L3C6"/>
<organism evidence="2 3">
    <name type="scientific">Thalassospira lohafexi</name>
    <dbReference type="NCBI Taxonomy" id="744227"/>
    <lineage>
        <taxon>Bacteria</taxon>
        <taxon>Pseudomonadati</taxon>
        <taxon>Pseudomonadota</taxon>
        <taxon>Alphaproteobacteria</taxon>
        <taxon>Rhodospirillales</taxon>
        <taxon>Thalassospiraceae</taxon>
        <taxon>Thalassospira</taxon>
    </lineage>
</organism>
<proteinExistence type="predicted"/>
<keyword evidence="1" id="KW-0812">Transmembrane</keyword>
<evidence type="ECO:0000313" key="3">
    <source>
        <dbReference type="Proteomes" id="UP000233332"/>
    </source>
</evidence>
<feature type="transmembrane region" description="Helical" evidence="1">
    <location>
        <begin position="58"/>
        <end position="78"/>
    </location>
</feature>
<name>A0A2N3L3C6_9PROT</name>